<evidence type="ECO:0000256" key="2">
    <source>
        <dbReference type="ARBA" id="ARBA00004752"/>
    </source>
</evidence>
<keyword evidence="4 7" id="KW-0436">Ligase</keyword>
<dbReference type="SUPFAM" id="SSF53244">
    <property type="entry name" value="MurD-like peptide ligases, peptide-binding domain"/>
    <property type="match status" value="1"/>
</dbReference>
<dbReference type="GO" id="GO:0008764">
    <property type="term" value="F:UDP-N-acetylmuramoylalanine-D-glutamate ligase activity"/>
    <property type="evidence" value="ECO:0007669"/>
    <property type="project" value="UniProtKB-UniRule"/>
</dbReference>
<dbReference type="Gene3D" id="3.90.190.20">
    <property type="entry name" value="Mur ligase, C-terminal domain"/>
    <property type="match status" value="1"/>
</dbReference>
<evidence type="ECO:0000313" key="11">
    <source>
        <dbReference type="EMBL" id="RUO19482.1"/>
    </source>
</evidence>
<evidence type="ECO:0000256" key="5">
    <source>
        <dbReference type="ARBA" id="ARBA00022741"/>
    </source>
</evidence>
<comment type="pathway">
    <text evidence="2 7 8">Cell wall biogenesis; peptidoglycan biosynthesis.</text>
</comment>
<evidence type="ECO:0000259" key="9">
    <source>
        <dbReference type="Pfam" id="PF02875"/>
    </source>
</evidence>
<dbReference type="Proteomes" id="UP000288212">
    <property type="component" value="Unassembled WGS sequence"/>
</dbReference>
<dbReference type="SUPFAM" id="SSF51984">
    <property type="entry name" value="MurCD N-terminal domain"/>
    <property type="match status" value="1"/>
</dbReference>
<dbReference type="EMBL" id="PIPI01000005">
    <property type="protein sequence ID" value="RUO19482.1"/>
    <property type="molecule type" value="Genomic_DNA"/>
</dbReference>
<comment type="similarity">
    <text evidence="7">Belongs to the MurCDEF family.</text>
</comment>
<dbReference type="GO" id="GO:0051301">
    <property type="term" value="P:cell division"/>
    <property type="evidence" value="ECO:0007669"/>
    <property type="project" value="UniProtKB-KW"/>
</dbReference>
<dbReference type="NCBIfam" id="TIGR01087">
    <property type="entry name" value="murD"/>
    <property type="match status" value="1"/>
</dbReference>
<dbReference type="GO" id="GO:0009252">
    <property type="term" value="P:peptidoglycan biosynthetic process"/>
    <property type="evidence" value="ECO:0007669"/>
    <property type="project" value="UniProtKB-UniRule"/>
</dbReference>
<dbReference type="HAMAP" id="MF_00639">
    <property type="entry name" value="MurD"/>
    <property type="match status" value="1"/>
</dbReference>
<dbReference type="PANTHER" id="PTHR43692:SF1">
    <property type="entry name" value="UDP-N-ACETYLMURAMOYLALANINE--D-GLUTAMATE LIGASE"/>
    <property type="match status" value="1"/>
</dbReference>
<dbReference type="UniPathway" id="UPA00219"/>
<evidence type="ECO:0000256" key="8">
    <source>
        <dbReference type="RuleBase" id="RU003664"/>
    </source>
</evidence>
<dbReference type="RefSeq" id="WP_126792960.1">
    <property type="nucleotide sequence ID" value="NZ_PIPI01000005.1"/>
</dbReference>
<comment type="subcellular location">
    <subcellularLocation>
        <location evidence="1 7 8">Cytoplasm</location>
    </subcellularLocation>
</comment>
<dbReference type="AlphaFoldDB" id="A0A432VSU4"/>
<gene>
    <name evidence="7 11" type="primary">murD</name>
    <name evidence="11" type="ORF">CWE06_08100</name>
</gene>
<keyword evidence="7 8" id="KW-0133">Cell shape</keyword>
<evidence type="ECO:0000256" key="6">
    <source>
        <dbReference type="ARBA" id="ARBA00022840"/>
    </source>
</evidence>
<dbReference type="GO" id="GO:0005524">
    <property type="term" value="F:ATP binding"/>
    <property type="evidence" value="ECO:0007669"/>
    <property type="project" value="UniProtKB-UniRule"/>
</dbReference>
<dbReference type="InterPro" id="IPR005762">
    <property type="entry name" value="MurD"/>
</dbReference>
<keyword evidence="3 7" id="KW-0963">Cytoplasm</keyword>
<keyword evidence="5 7" id="KW-0547">Nucleotide-binding</keyword>
<evidence type="ECO:0000313" key="12">
    <source>
        <dbReference type="Proteomes" id="UP000288212"/>
    </source>
</evidence>
<feature type="domain" description="Mur ligase C-terminal" evidence="9">
    <location>
        <begin position="313"/>
        <end position="426"/>
    </location>
</feature>
<keyword evidence="7 8" id="KW-0573">Peptidoglycan synthesis</keyword>
<comment type="caution">
    <text evidence="11">The sequence shown here is derived from an EMBL/GenBank/DDBJ whole genome shotgun (WGS) entry which is preliminary data.</text>
</comment>
<dbReference type="PROSITE" id="PS51257">
    <property type="entry name" value="PROKAR_LIPOPROTEIN"/>
    <property type="match status" value="1"/>
</dbReference>
<dbReference type="InterPro" id="IPR004101">
    <property type="entry name" value="Mur_ligase_C"/>
</dbReference>
<evidence type="ECO:0000256" key="1">
    <source>
        <dbReference type="ARBA" id="ARBA00004496"/>
    </source>
</evidence>
<keyword evidence="7 8" id="KW-0131">Cell cycle</keyword>
<dbReference type="Gene3D" id="3.40.1190.10">
    <property type="entry name" value="Mur-like, catalytic domain"/>
    <property type="match status" value="1"/>
</dbReference>
<dbReference type="InterPro" id="IPR036565">
    <property type="entry name" value="Mur-like_cat_sf"/>
</dbReference>
<dbReference type="Pfam" id="PF08245">
    <property type="entry name" value="Mur_ligase_M"/>
    <property type="match status" value="1"/>
</dbReference>
<evidence type="ECO:0000259" key="10">
    <source>
        <dbReference type="Pfam" id="PF08245"/>
    </source>
</evidence>
<keyword evidence="7 8" id="KW-0961">Cell wall biogenesis/degradation</keyword>
<sequence>MGAKRLQQYETVSVLGFGLTGVSCARFLLSQGIRPVLLDTRQKPPGLEQAPELVDYCESHFGPLQLEHLLQSDIVIVSPGIDCRDGVIAMAADAGVEMISDVELFAWFATKPMIGITGSNGKSTVTELCGHILRNAGMQPMLVGNIGTPVLDALLPTAPEHDCYVIELSSFQLELIENLELAAATILNVSSDHLDRYDDERAYARAKQRIYAHASTCVWNRDDEATRPLHAPRNKHLVSFGQSDVTKGFGLTRVGQEFWLTYDNQKMVACNDLPLAGVHNWLNIQAALALVQALGIATVEALSALAGYRALPHRCEYVGDYNGVQWIDDSKATNPGAAIAAIAGFRPATQGQLILIMGGDAKGADLEVLAPVLAEQVDVLITLGRDGDKIAALKAGARPVQSLNEAVAYAAQQASEGSVVLLSPACASLDMFSNYKERGAKFRAAVEEWYASH</sequence>
<dbReference type="GO" id="GO:0005737">
    <property type="term" value="C:cytoplasm"/>
    <property type="evidence" value="ECO:0007669"/>
    <property type="project" value="UniProtKB-SubCell"/>
</dbReference>
<dbReference type="Gene3D" id="3.40.50.720">
    <property type="entry name" value="NAD(P)-binding Rossmann-like Domain"/>
    <property type="match status" value="1"/>
</dbReference>
<keyword evidence="6 7" id="KW-0067">ATP-binding</keyword>
<dbReference type="InterPro" id="IPR013221">
    <property type="entry name" value="Mur_ligase_cen"/>
</dbReference>
<comment type="catalytic activity">
    <reaction evidence="7 8">
        <text>UDP-N-acetyl-alpha-D-muramoyl-L-alanine + D-glutamate + ATP = UDP-N-acetyl-alpha-D-muramoyl-L-alanyl-D-glutamate + ADP + phosphate + H(+)</text>
        <dbReference type="Rhea" id="RHEA:16429"/>
        <dbReference type="ChEBI" id="CHEBI:15378"/>
        <dbReference type="ChEBI" id="CHEBI:29986"/>
        <dbReference type="ChEBI" id="CHEBI:30616"/>
        <dbReference type="ChEBI" id="CHEBI:43474"/>
        <dbReference type="ChEBI" id="CHEBI:83898"/>
        <dbReference type="ChEBI" id="CHEBI:83900"/>
        <dbReference type="ChEBI" id="CHEBI:456216"/>
        <dbReference type="EC" id="6.3.2.9"/>
    </reaction>
</comment>
<organism evidence="11 12">
    <name type="scientific">Aliidiomarina haloalkalitolerans</name>
    <dbReference type="NCBI Taxonomy" id="859059"/>
    <lineage>
        <taxon>Bacteria</taxon>
        <taxon>Pseudomonadati</taxon>
        <taxon>Pseudomonadota</taxon>
        <taxon>Gammaproteobacteria</taxon>
        <taxon>Alteromonadales</taxon>
        <taxon>Idiomarinaceae</taxon>
        <taxon>Aliidiomarina</taxon>
    </lineage>
</organism>
<evidence type="ECO:0000256" key="4">
    <source>
        <dbReference type="ARBA" id="ARBA00022598"/>
    </source>
</evidence>
<proteinExistence type="inferred from homology"/>
<dbReference type="InterPro" id="IPR036615">
    <property type="entry name" value="Mur_ligase_C_dom_sf"/>
</dbReference>
<protein>
    <recommendedName>
        <fullName evidence="7 8">UDP-N-acetylmuramoylalanine--D-glutamate ligase</fullName>
        <ecNumber evidence="7 8">6.3.2.9</ecNumber>
    </recommendedName>
    <alternativeName>
        <fullName evidence="7">D-glutamic acid-adding enzyme</fullName>
    </alternativeName>
    <alternativeName>
        <fullName evidence="7">UDP-N-acetylmuramoyl-L-alanyl-D-glutamate synthetase</fullName>
    </alternativeName>
</protein>
<dbReference type="SUPFAM" id="SSF53623">
    <property type="entry name" value="MurD-like peptide ligases, catalytic domain"/>
    <property type="match status" value="1"/>
</dbReference>
<dbReference type="OrthoDB" id="9809796at2"/>
<reference evidence="11 12" key="1">
    <citation type="journal article" date="2011" name="Front. Microbiol.">
        <title>Genomic signatures of strain selection and enhancement in Bacillus atrophaeus var. globigii, a historical biowarfare simulant.</title>
        <authorList>
            <person name="Gibbons H.S."/>
            <person name="Broomall S.M."/>
            <person name="McNew L.A."/>
            <person name="Daligault H."/>
            <person name="Chapman C."/>
            <person name="Bruce D."/>
            <person name="Karavis M."/>
            <person name="Krepps M."/>
            <person name="McGregor P.A."/>
            <person name="Hong C."/>
            <person name="Park K.H."/>
            <person name="Akmal A."/>
            <person name="Feldman A."/>
            <person name="Lin J.S."/>
            <person name="Chang W.E."/>
            <person name="Higgs B.W."/>
            <person name="Demirev P."/>
            <person name="Lindquist J."/>
            <person name="Liem A."/>
            <person name="Fochler E."/>
            <person name="Read T.D."/>
            <person name="Tapia R."/>
            <person name="Johnson S."/>
            <person name="Bishop-Lilly K.A."/>
            <person name="Detter C."/>
            <person name="Han C."/>
            <person name="Sozhamannan S."/>
            <person name="Rosenzweig C.N."/>
            <person name="Skowronski E.W."/>
        </authorList>
    </citation>
    <scope>NUCLEOTIDE SEQUENCE [LARGE SCALE GENOMIC DNA]</scope>
    <source>
        <strain evidence="11 12">AK5</strain>
    </source>
</reference>
<dbReference type="PANTHER" id="PTHR43692">
    <property type="entry name" value="UDP-N-ACETYLMURAMOYLALANINE--D-GLUTAMATE LIGASE"/>
    <property type="match status" value="1"/>
</dbReference>
<name>A0A432VSU4_9GAMM</name>
<dbReference type="EC" id="6.3.2.9" evidence="7 8"/>
<comment type="function">
    <text evidence="7 8">Cell wall formation. Catalyzes the addition of glutamate to the nucleotide precursor UDP-N-acetylmuramoyl-L-alanine (UMA).</text>
</comment>
<dbReference type="Pfam" id="PF02875">
    <property type="entry name" value="Mur_ligase_C"/>
    <property type="match status" value="1"/>
</dbReference>
<evidence type="ECO:0000256" key="3">
    <source>
        <dbReference type="ARBA" id="ARBA00022490"/>
    </source>
</evidence>
<dbReference type="GO" id="GO:0008360">
    <property type="term" value="P:regulation of cell shape"/>
    <property type="evidence" value="ECO:0007669"/>
    <property type="project" value="UniProtKB-KW"/>
</dbReference>
<feature type="binding site" evidence="7">
    <location>
        <begin position="118"/>
        <end position="124"/>
    </location>
    <ligand>
        <name>ATP</name>
        <dbReference type="ChEBI" id="CHEBI:30616"/>
    </ligand>
</feature>
<dbReference type="GO" id="GO:0071555">
    <property type="term" value="P:cell wall organization"/>
    <property type="evidence" value="ECO:0007669"/>
    <property type="project" value="UniProtKB-KW"/>
</dbReference>
<keyword evidence="12" id="KW-1185">Reference proteome</keyword>
<dbReference type="Pfam" id="PF21799">
    <property type="entry name" value="MurD-like_N"/>
    <property type="match status" value="1"/>
</dbReference>
<keyword evidence="7 8" id="KW-0132">Cell division</keyword>
<evidence type="ECO:0000256" key="7">
    <source>
        <dbReference type="HAMAP-Rule" id="MF_00639"/>
    </source>
</evidence>
<accession>A0A432VSU4</accession>
<feature type="domain" description="Mur ligase central" evidence="10">
    <location>
        <begin position="116"/>
        <end position="290"/>
    </location>
</feature>